<evidence type="ECO:0000313" key="7">
    <source>
        <dbReference type="EMBL" id="CAB4322968.1"/>
    </source>
</evidence>
<dbReference type="EMBL" id="CAEMXZ010000022">
    <property type="protein sequence ID" value="CAB4322968.1"/>
    <property type="molecule type" value="Genomic_DNA"/>
</dbReference>
<dbReference type="SUPFAM" id="SSF51197">
    <property type="entry name" value="Clavaminate synthase-like"/>
    <property type="match status" value="1"/>
</dbReference>
<evidence type="ECO:0000256" key="1">
    <source>
        <dbReference type="ARBA" id="ARBA00005896"/>
    </source>
</evidence>
<protein>
    <submittedName>
        <fullName evidence="8">Unannotated protein</fullName>
    </submittedName>
</protein>
<dbReference type="InterPro" id="IPR051323">
    <property type="entry name" value="AtsK-like"/>
</dbReference>
<sequence>MHVTRLGGALGAELHDVELSGDIDPATLDAVHDALIEHKVLVVHAPDLTPEQHMAFGRRLGEIEIHTFFPNLGDGFEHVSVLDSDHGNTASMWHTDETFLPHPPMGTLTHAKILPDYGGDTLFASTSAAYEALSANMKRYLEGLNALHDLSRTTELRLRFGGATPQQYGEAIAADRRFEHPVVRVHPVTGAKGLFVNPTYTRHIVGLPPEESDHVLAFLLRHSVKEQFTFRHRWRVGDLLMWDNRSTMHMVLNDFPGRRLMYRVSVVGSNHD</sequence>
<evidence type="ECO:0000256" key="3">
    <source>
        <dbReference type="ARBA" id="ARBA00022964"/>
    </source>
</evidence>
<proteinExistence type="inferred from homology"/>
<dbReference type="PANTHER" id="PTHR30468">
    <property type="entry name" value="ALPHA-KETOGLUTARATE-DEPENDENT SULFONATE DIOXYGENASE"/>
    <property type="match status" value="1"/>
</dbReference>
<dbReference type="InterPro" id="IPR042098">
    <property type="entry name" value="TauD-like_sf"/>
</dbReference>
<keyword evidence="3" id="KW-0223">Dioxygenase</keyword>
<evidence type="ECO:0000256" key="5">
    <source>
        <dbReference type="ARBA" id="ARBA00023004"/>
    </source>
</evidence>
<dbReference type="InterPro" id="IPR003819">
    <property type="entry name" value="TauD/TfdA-like"/>
</dbReference>
<dbReference type="GO" id="GO:0006790">
    <property type="term" value="P:sulfur compound metabolic process"/>
    <property type="evidence" value="ECO:0007669"/>
    <property type="project" value="TreeGrafter"/>
</dbReference>
<dbReference type="GO" id="GO:0005737">
    <property type="term" value="C:cytoplasm"/>
    <property type="evidence" value="ECO:0007669"/>
    <property type="project" value="TreeGrafter"/>
</dbReference>
<keyword evidence="2" id="KW-0479">Metal-binding</keyword>
<dbReference type="Gene3D" id="3.60.130.10">
    <property type="entry name" value="Clavaminate synthase-like"/>
    <property type="match status" value="1"/>
</dbReference>
<dbReference type="GO" id="GO:0046872">
    <property type="term" value="F:metal ion binding"/>
    <property type="evidence" value="ECO:0007669"/>
    <property type="project" value="UniProtKB-KW"/>
</dbReference>
<evidence type="ECO:0000259" key="6">
    <source>
        <dbReference type="Pfam" id="PF02668"/>
    </source>
</evidence>
<comment type="similarity">
    <text evidence="1">Belongs to the TfdA dioxygenase family.</text>
</comment>
<dbReference type="Pfam" id="PF02668">
    <property type="entry name" value="TauD"/>
    <property type="match status" value="1"/>
</dbReference>
<dbReference type="AlphaFoldDB" id="A0A6J7HY57"/>
<dbReference type="GO" id="GO:0000908">
    <property type="term" value="F:taurine dioxygenase activity"/>
    <property type="evidence" value="ECO:0007669"/>
    <property type="project" value="TreeGrafter"/>
</dbReference>
<accession>A0A6J7HY57</accession>
<feature type="domain" description="TauD/TfdA-like" evidence="6">
    <location>
        <begin position="3"/>
        <end position="264"/>
    </location>
</feature>
<dbReference type="EMBL" id="CAFBNC010000004">
    <property type="protein sequence ID" value="CAB4922619.1"/>
    <property type="molecule type" value="Genomic_DNA"/>
</dbReference>
<name>A0A6J7HY57_9ZZZZ</name>
<organism evidence="8">
    <name type="scientific">freshwater metagenome</name>
    <dbReference type="NCBI Taxonomy" id="449393"/>
    <lineage>
        <taxon>unclassified sequences</taxon>
        <taxon>metagenomes</taxon>
        <taxon>ecological metagenomes</taxon>
    </lineage>
</organism>
<keyword evidence="4" id="KW-0560">Oxidoreductase</keyword>
<gene>
    <name evidence="7" type="ORF">UFOPK1392_00711</name>
    <name evidence="8" type="ORF">UFOPK3733_00163</name>
</gene>
<evidence type="ECO:0000256" key="4">
    <source>
        <dbReference type="ARBA" id="ARBA00023002"/>
    </source>
</evidence>
<reference evidence="8" key="1">
    <citation type="submission" date="2020-05" db="EMBL/GenBank/DDBJ databases">
        <authorList>
            <person name="Chiriac C."/>
            <person name="Salcher M."/>
            <person name="Ghai R."/>
            <person name="Kavagutti S V."/>
        </authorList>
    </citation>
    <scope>NUCLEOTIDE SEQUENCE</scope>
</reference>
<evidence type="ECO:0000313" key="8">
    <source>
        <dbReference type="EMBL" id="CAB4922619.1"/>
    </source>
</evidence>
<dbReference type="PANTHER" id="PTHR30468:SF1">
    <property type="entry name" value="ALPHA-KETOGLUTARATE-DEPENDENT SULFONATE DIOXYGENASE"/>
    <property type="match status" value="1"/>
</dbReference>
<evidence type="ECO:0000256" key="2">
    <source>
        <dbReference type="ARBA" id="ARBA00022723"/>
    </source>
</evidence>
<keyword evidence="5" id="KW-0408">Iron</keyword>